<reference evidence="4" key="1">
    <citation type="submission" date="2019-12" db="EMBL/GenBank/DDBJ databases">
        <title>Comparative genomics gives insights into the taxonomy of the Azoarcus-Aromatoleum group and reveals separate origins of nif in the plant-associated Azoarcus and non-plant-associated Aromatoleum sub-groups.</title>
        <authorList>
            <person name="Lafos M."/>
            <person name="Maluk M."/>
            <person name="Batista M."/>
            <person name="Junghare M."/>
            <person name="Carmona M."/>
            <person name="Faoro H."/>
            <person name="Cruz L.M."/>
            <person name="Battistoni F."/>
            <person name="De Souza E."/>
            <person name="Pedrosa F."/>
            <person name="Chen W.-M."/>
            <person name="Poole P.S."/>
            <person name="Dixon R.A."/>
            <person name="James E.K."/>
        </authorList>
    </citation>
    <scope>NUCLEOTIDE SEQUENCE</scope>
    <source>
        <strain evidence="4">NSC3</strain>
    </source>
</reference>
<feature type="domain" description="Zinc finger/thioredoxin putative" evidence="3">
    <location>
        <begin position="3"/>
        <end position="37"/>
    </location>
</feature>
<dbReference type="RefSeq" id="WP_168987534.1">
    <property type="nucleotide sequence ID" value="NZ_WTVM01000031.1"/>
</dbReference>
<dbReference type="InterPro" id="IPR011723">
    <property type="entry name" value="Znf/thioredoxin_put"/>
</dbReference>
<gene>
    <name evidence="4" type="ORF">GPA21_07190</name>
</gene>
<evidence type="ECO:0000259" key="3">
    <source>
        <dbReference type="Pfam" id="PF13717"/>
    </source>
</evidence>
<accession>A0A972JA64</accession>
<dbReference type="AlphaFoldDB" id="A0A972JA64"/>
<dbReference type="EMBL" id="WTVM01000031">
    <property type="protein sequence ID" value="NMG02753.1"/>
    <property type="molecule type" value="Genomic_DNA"/>
</dbReference>
<comment type="caution">
    <text evidence="4">The sequence shown here is derived from an EMBL/GenBank/DDBJ whole genome shotgun (WGS) entry which is preliminary data.</text>
</comment>
<dbReference type="Pfam" id="PF13717">
    <property type="entry name" value="Zn_ribbon_4"/>
    <property type="match status" value="1"/>
</dbReference>
<evidence type="ECO:0000313" key="4">
    <source>
        <dbReference type="EMBL" id="NMG02753.1"/>
    </source>
</evidence>
<keyword evidence="2" id="KW-0812">Transmembrane</keyword>
<keyword evidence="2" id="KW-1133">Transmembrane helix</keyword>
<feature type="non-terminal residue" evidence="4">
    <location>
        <position position="381"/>
    </location>
</feature>
<protein>
    <submittedName>
        <fullName evidence="4">DUF3426 domain-containing protein</fullName>
    </submittedName>
</protein>
<dbReference type="InterPro" id="IPR021834">
    <property type="entry name" value="DUF3426"/>
</dbReference>
<name>A0A972JA64_9RHOO</name>
<proteinExistence type="predicted"/>
<dbReference type="NCBIfam" id="TIGR02098">
    <property type="entry name" value="MJ0042_CXXC"/>
    <property type="match status" value="1"/>
</dbReference>
<keyword evidence="5" id="KW-1185">Reference proteome</keyword>
<evidence type="ECO:0000256" key="2">
    <source>
        <dbReference type="SAM" id="Phobius"/>
    </source>
</evidence>
<keyword evidence="2" id="KW-0472">Membrane</keyword>
<evidence type="ECO:0000313" key="5">
    <source>
        <dbReference type="Proteomes" id="UP000599523"/>
    </source>
</evidence>
<dbReference type="Pfam" id="PF11906">
    <property type="entry name" value="DUF3426"/>
    <property type="match status" value="1"/>
</dbReference>
<feature type="transmembrane region" description="Helical" evidence="2">
    <location>
        <begin position="294"/>
        <end position="316"/>
    </location>
</feature>
<dbReference type="Proteomes" id="UP000599523">
    <property type="component" value="Unassembled WGS sequence"/>
</dbReference>
<feature type="region of interest" description="Disordered" evidence="1">
    <location>
        <begin position="200"/>
        <end position="249"/>
    </location>
</feature>
<sequence length="381" mass="41607">MLIVRCPACQTTFRAKPEHLGARAGRVRCGSCFTPFNALENLIDSTPADTTSEEKPSSTDVPTQIPTEAVSEAAEKAEDEARNTEAHATPIIELSSSDLDERLALALSPSNEIDLGPGKDVRKPDYRDDLDLHEALTEPPDITPDDTVTGERRAHPVSPVPADRGSDTHGALRWSPVSNPGIGTPTPLSKAMWPTLVAQPPEPETIQPGVFAPSEVFPGDNRADEDSSHTPSAEPDSPPATGIAIDPDDRRWRRVADERREPAFTPNTTSMLGTGIEYNPDFTHYTRGESRGRVWLWALMVGVLLGSLAVQSAYVFRVELARDWPQLRPIFVDLCNRLACDMPLPRNVQAINVTASNLESDPDAPTSFVLHARLRNEASYL</sequence>
<evidence type="ECO:0000256" key="1">
    <source>
        <dbReference type="SAM" id="MobiDB-lite"/>
    </source>
</evidence>
<feature type="region of interest" description="Disordered" evidence="1">
    <location>
        <begin position="135"/>
        <end position="183"/>
    </location>
</feature>
<organism evidence="4 5">
    <name type="scientific">Azoarcus taiwanensis</name>
    <dbReference type="NCBI Taxonomy" id="666964"/>
    <lineage>
        <taxon>Bacteria</taxon>
        <taxon>Pseudomonadati</taxon>
        <taxon>Pseudomonadota</taxon>
        <taxon>Betaproteobacteria</taxon>
        <taxon>Rhodocyclales</taxon>
        <taxon>Zoogloeaceae</taxon>
        <taxon>Azoarcus</taxon>
    </lineage>
</organism>